<reference evidence="2" key="1">
    <citation type="journal article" date="2022" name="Mol. Ecol. Resour.">
        <title>The genomes of chicory, endive, great burdock and yacon provide insights into Asteraceae palaeo-polyploidization history and plant inulin production.</title>
        <authorList>
            <person name="Fan W."/>
            <person name="Wang S."/>
            <person name="Wang H."/>
            <person name="Wang A."/>
            <person name="Jiang F."/>
            <person name="Liu H."/>
            <person name="Zhao H."/>
            <person name="Xu D."/>
            <person name="Zhang Y."/>
        </authorList>
    </citation>
    <scope>NUCLEOTIDE SEQUENCE [LARGE SCALE GENOMIC DNA]</scope>
    <source>
        <strain evidence="2">cv. Yunnan</strain>
    </source>
</reference>
<name>A0ACB9HJM1_9ASTR</name>
<reference evidence="1 2" key="2">
    <citation type="journal article" date="2022" name="Mol. Ecol. Resour.">
        <title>The genomes of chicory, endive, great burdock and yacon provide insights into Asteraceae paleo-polyploidization history and plant inulin production.</title>
        <authorList>
            <person name="Fan W."/>
            <person name="Wang S."/>
            <person name="Wang H."/>
            <person name="Wang A."/>
            <person name="Jiang F."/>
            <person name="Liu H."/>
            <person name="Zhao H."/>
            <person name="Xu D."/>
            <person name="Zhang Y."/>
        </authorList>
    </citation>
    <scope>NUCLEOTIDE SEQUENCE [LARGE SCALE GENOMIC DNA]</scope>
    <source>
        <strain evidence="2">cv. Yunnan</strain>
        <tissue evidence="1">Leaves</tissue>
    </source>
</reference>
<dbReference type="Proteomes" id="UP001056120">
    <property type="component" value="Linkage Group LG12"/>
</dbReference>
<comment type="caution">
    <text evidence="1">The sequence shown here is derived from an EMBL/GenBank/DDBJ whole genome shotgun (WGS) entry which is preliminary data.</text>
</comment>
<accession>A0ACB9HJM1</accession>
<keyword evidence="2" id="KW-1185">Reference proteome</keyword>
<sequence length="521" mass="59143">MEKLALSLVHTARRLRRYFQANPIKVITDQPIRTILERPETSGRLAKWAIEVVEHKIDTEGYRAGLVLVDPEGKEFTYALRLDFPSTNNEAEYEALLAGLRIAKEMKVSKIQVFVDSLLIASQVHNQYLAKEESMKKYKATAQGLMQSFESYSVKQVPRSKNKQADALSKLTFAHLTKKVLVEVLKAPSICEEEIHDVITEEEKNWMTPVIDFLKEEKLPDDEAEAARLQIKAKLPAACTNQSKSEARSGDRYLNIAVLQMGNGHCWPIPRSKRKSQVLAGSGRLLHQVAQGQTTSFNHGKTAIAKQVINFVWEQIICRFGLPGQIVTDNGKQFADKPFSSWCTEMHIKQIFSSAAYPQSNGQVERMNRSIVSGIKARLGRHDKDWLEELPSVLWAVRTTQKTSYDHTPYNLVFGSEAVIPAEIGKSGIMQESGRPDTRRKWNPTTTRGSNTKVSKLEIWYSETMMQADNRILESWALNGKVLTRLQKHTEEVRTNLMTWKEKGFQNTRMTNTCDASSYKP</sequence>
<protein>
    <submittedName>
        <fullName evidence="1">Uncharacterized protein</fullName>
    </submittedName>
</protein>
<evidence type="ECO:0000313" key="1">
    <source>
        <dbReference type="EMBL" id="KAI3795496.1"/>
    </source>
</evidence>
<evidence type="ECO:0000313" key="2">
    <source>
        <dbReference type="Proteomes" id="UP001056120"/>
    </source>
</evidence>
<proteinExistence type="predicted"/>
<gene>
    <name evidence="1" type="ORF">L1987_38151</name>
</gene>
<dbReference type="EMBL" id="CM042029">
    <property type="protein sequence ID" value="KAI3795496.1"/>
    <property type="molecule type" value="Genomic_DNA"/>
</dbReference>
<organism evidence="1 2">
    <name type="scientific">Smallanthus sonchifolius</name>
    <dbReference type="NCBI Taxonomy" id="185202"/>
    <lineage>
        <taxon>Eukaryota</taxon>
        <taxon>Viridiplantae</taxon>
        <taxon>Streptophyta</taxon>
        <taxon>Embryophyta</taxon>
        <taxon>Tracheophyta</taxon>
        <taxon>Spermatophyta</taxon>
        <taxon>Magnoliopsida</taxon>
        <taxon>eudicotyledons</taxon>
        <taxon>Gunneridae</taxon>
        <taxon>Pentapetalae</taxon>
        <taxon>asterids</taxon>
        <taxon>campanulids</taxon>
        <taxon>Asterales</taxon>
        <taxon>Asteraceae</taxon>
        <taxon>Asteroideae</taxon>
        <taxon>Heliantheae alliance</taxon>
        <taxon>Millerieae</taxon>
        <taxon>Smallanthus</taxon>
    </lineage>
</organism>